<dbReference type="GO" id="GO:0016042">
    <property type="term" value="P:lipid catabolic process"/>
    <property type="evidence" value="ECO:0007669"/>
    <property type="project" value="InterPro"/>
</dbReference>
<evidence type="ECO:0000313" key="2">
    <source>
        <dbReference type="EMBL" id="PYE13118.1"/>
    </source>
</evidence>
<evidence type="ECO:0000313" key="3">
    <source>
        <dbReference type="Proteomes" id="UP000247591"/>
    </source>
</evidence>
<gene>
    <name evidence="2" type="ORF">DFR67_11857</name>
</gene>
<dbReference type="PANTHER" id="PTHR32015:SF1">
    <property type="entry name" value="LIPASE"/>
    <property type="match status" value="1"/>
</dbReference>
<dbReference type="Proteomes" id="UP000247591">
    <property type="component" value="Unassembled WGS sequence"/>
</dbReference>
<keyword evidence="3" id="KW-1185">Reference proteome</keyword>
<sequence>MSDEASRRSGVFATILLSVALLAGFAAPATAAPAPDAPPAGANDWSCIPAPEHPRPVVLVHGTWANMVTTWDTLSPTLKSQGYCVFALNYGTRDLSTGENLLDMVGGNTISRSARTLAGFVSKVRAATSGRQVDLIGHSQGALVAREYLKSAGGSDAARPERNSVHTLVSLAGTNQGTSFNLNQQLGAIAEMLGIPVVTLASATVGPSYVEQMSGSPFLRQLNAGGDTRPGVTYVALATKNDTMVTPPENAFLNPARGSKVRNIWVQEGCESANVDHMQVTSSPRAVWMTLVALDPGYGRTHQAPCP</sequence>
<organism evidence="2 3">
    <name type="scientific">Williamsia limnetica</name>
    <dbReference type="NCBI Taxonomy" id="882452"/>
    <lineage>
        <taxon>Bacteria</taxon>
        <taxon>Bacillati</taxon>
        <taxon>Actinomycetota</taxon>
        <taxon>Actinomycetes</taxon>
        <taxon>Mycobacteriales</taxon>
        <taxon>Nocardiaceae</taxon>
        <taxon>Williamsia</taxon>
    </lineage>
</organism>
<accession>A0A318RFP0</accession>
<dbReference type="EMBL" id="QJSP01000018">
    <property type="protein sequence ID" value="PYE13118.1"/>
    <property type="molecule type" value="Genomic_DNA"/>
</dbReference>
<dbReference type="InterPro" id="IPR029058">
    <property type="entry name" value="AB_hydrolase_fold"/>
</dbReference>
<dbReference type="SUPFAM" id="SSF53474">
    <property type="entry name" value="alpha/beta-Hydrolases"/>
    <property type="match status" value="1"/>
</dbReference>
<dbReference type="PANTHER" id="PTHR32015">
    <property type="entry name" value="FASTING INDUCED LIPASE"/>
    <property type="match status" value="1"/>
</dbReference>
<dbReference type="PROSITE" id="PS51318">
    <property type="entry name" value="TAT"/>
    <property type="match status" value="1"/>
</dbReference>
<comment type="caution">
    <text evidence="2">The sequence shown here is derived from an EMBL/GenBank/DDBJ whole genome shotgun (WGS) entry which is preliminary data.</text>
</comment>
<dbReference type="AlphaFoldDB" id="A0A318RFP0"/>
<keyword evidence="1" id="KW-0732">Signal</keyword>
<dbReference type="GO" id="GO:0016298">
    <property type="term" value="F:lipase activity"/>
    <property type="evidence" value="ECO:0007669"/>
    <property type="project" value="TreeGrafter"/>
</dbReference>
<dbReference type="Pfam" id="PF01674">
    <property type="entry name" value="Lipase_2"/>
    <property type="match status" value="1"/>
</dbReference>
<dbReference type="InterPro" id="IPR006311">
    <property type="entry name" value="TAT_signal"/>
</dbReference>
<protein>
    <submittedName>
        <fullName evidence="2">Lipase (Class 2)</fullName>
    </submittedName>
</protein>
<dbReference type="RefSeq" id="WP_110472116.1">
    <property type="nucleotide sequence ID" value="NZ_QJSP01000018.1"/>
</dbReference>
<name>A0A318RFP0_WILLI</name>
<reference evidence="2 3" key="1">
    <citation type="submission" date="2018-06" db="EMBL/GenBank/DDBJ databases">
        <title>Genomic Encyclopedia of Type Strains, Phase IV (KMG-IV): sequencing the most valuable type-strain genomes for metagenomic binning, comparative biology and taxonomic classification.</title>
        <authorList>
            <person name="Goeker M."/>
        </authorList>
    </citation>
    <scope>NUCLEOTIDE SEQUENCE [LARGE SCALE GENOMIC DNA]</scope>
    <source>
        <strain evidence="2 3">DSM 45521</strain>
    </source>
</reference>
<dbReference type="Gene3D" id="3.40.50.1820">
    <property type="entry name" value="alpha/beta hydrolase"/>
    <property type="match status" value="1"/>
</dbReference>
<dbReference type="InterPro" id="IPR002918">
    <property type="entry name" value="Lipase_EstA/Esterase_EstB"/>
</dbReference>
<evidence type="ECO:0000256" key="1">
    <source>
        <dbReference type="SAM" id="SignalP"/>
    </source>
</evidence>
<proteinExistence type="predicted"/>
<feature type="chain" id="PRO_5016338228" evidence="1">
    <location>
        <begin position="32"/>
        <end position="307"/>
    </location>
</feature>
<feature type="signal peptide" evidence="1">
    <location>
        <begin position="1"/>
        <end position="31"/>
    </location>
</feature>